<keyword evidence="18 21" id="KW-0472">Membrane</keyword>
<keyword evidence="12 21" id="KW-0547">Nucleotide-binding</keyword>
<evidence type="ECO:0000256" key="18">
    <source>
        <dbReference type="ARBA" id="ARBA00023136"/>
    </source>
</evidence>
<keyword evidence="23" id="KW-1185">Reference proteome</keyword>
<dbReference type="InterPro" id="IPR000829">
    <property type="entry name" value="DAGK"/>
</dbReference>
<dbReference type="EMBL" id="JACDXW010000005">
    <property type="protein sequence ID" value="MCB5364150.1"/>
    <property type="molecule type" value="Genomic_DNA"/>
</dbReference>
<evidence type="ECO:0000313" key="23">
    <source>
        <dbReference type="Proteomes" id="UP000776983"/>
    </source>
</evidence>
<evidence type="ECO:0000313" key="22">
    <source>
        <dbReference type="EMBL" id="MCB5364150.1"/>
    </source>
</evidence>
<evidence type="ECO:0000256" key="11">
    <source>
        <dbReference type="ARBA" id="ARBA00022723"/>
    </source>
</evidence>
<keyword evidence="7" id="KW-0444">Lipid biosynthesis</keyword>
<keyword evidence="17 21" id="KW-0443">Lipid metabolism</keyword>
<dbReference type="Gene3D" id="1.10.287.3610">
    <property type="match status" value="1"/>
</dbReference>
<keyword evidence="15" id="KW-0460">Magnesium</keyword>
<evidence type="ECO:0000256" key="10">
    <source>
        <dbReference type="ARBA" id="ARBA00022692"/>
    </source>
</evidence>
<accession>A0ABS8CDM8</accession>
<keyword evidence="9 21" id="KW-0808">Transferase</keyword>
<keyword evidence="8 21" id="KW-0997">Cell inner membrane</keyword>
<keyword evidence="11" id="KW-0479">Metal-binding</keyword>
<evidence type="ECO:0000256" key="19">
    <source>
        <dbReference type="ARBA" id="ARBA00023209"/>
    </source>
</evidence>
<evidence type="ECO:0000256" key="3">
    <source>
        <dbReference type="ARBA" id="ARBA00005967"/>
    </source>
</evidence>
<keyword evidence="19" id="KW-0594">Phospholipid biosynthesis</keyword>
<sequence length="122" mass="13159">MVSTFKSTSGWRRITRAWGYSLNGLRAAFRHEAAFRQELLLVVILTPLAFLVGDSPLQVALLLISLLGVLIVELLNSAVETLADAVSVEHHPLIGRAKDIGSAAVLLAIVGAAGIWLTVWLF</sequence>
<proteinExistence type="inferred from homology"/>
<dbReference type="Pfam" id="PF01219">
    <property type="entry name" value="DAGK_prokar"/>
    <property type="match status" value="1"/>
</dbReference>
<comment type="catalytic activity">
    <reaction evidence="21">
        <text>a 1,2-diacyl-sn-glycerol + ATP = a 1,2-diacyl-sn-glycero-3-phosphate + ADP + H(+)</text>
        <dbReference type="Rhea" id="RHEA:10272"/>
        <dbReference type="ChEBI" id="CHEBI:15378"/>
        <dbReference type="ChEBI" id="CHEBI:17815"/>
        <dbReference type="ChEBI" id="CHEBI:30616"/>
        <dbReference type="ChEBI" id="CHEBI:58608"/>
        <dbReference type="ChEBI" id="CHEBI:456216"/>
        <dbReference type="EC" id="2.7.1.107"/>
    </reaction>
</comment>
<evidence type="ECO:0000256" key="14">
    <source>
        <dbReference type="ARBA" id="ARBA00022840"/>
    </source>
</evidence>
<dbReference type="RefSeq" id="WP_226954574.1">
    <property type="nucleotide sequence ID" value="NZ_JACDXW010000005.1"/>
</dbReference>
<keyword evidence="13 21" id="KW-0418">Kinase</keyword>
<dbReference type="PANTHER" id="PTHR34299:SF1">
    <property type="entry name" value="DIACYLGLYCEROL KINASE"/>
    <property type="match status" value="1"/>
</dbReference>
<keyword evidence="6" id="KW-1003">Cell membrane</keyword>
<gene>
    <name evidence="22" type="ORF">H0484_10375</name>
</gene>
<evidence type="ECO:0000256" key="15">
    <source>
        <dbReference type="ARBA" id="ARBA00022842"/>
    </source>
</evidence>
<evidence type="ECO:0000256" key="6">
    <source>
        <dbReference type="ARBA" id="ARBA00022475"/>
    </source>
</evidence>
<protein>
    <recommendedName>
        <fullName evidence="5 21">Diacylglycerol kinase</fullName>
        <ecNumber evidence="4 21">2.7.1.107</ecNumber>
    </recommendedName>
</protein>
<comment type="cofactor">
    <cofactor evidence="1">
        <name>Mg(2+)</name>
        <dbReference type="ChEBI" id="CHEBI:18420"/>
    </cofactor>
</comment>
<keyword evidence="16 21" id="KW-1133">Transmembrane helix</keyword>
<keyword evidence="10 21" id="KW-0812">Transmembrane</keyword>
<organism evidence="22 23">
    <name type="scientific">Mesopusillimonas faecipullorum</name>
    <dbReference type="NCBI Taxonomy" id="2755040"/>
    <lineage>
        <taxon>Bacteria</taxon>
        <taxon>Pseudomonadati</taxon>
        <taxon>Pseudomonadota</taxon>
        <taxon>Betaproteobacteria</taxon>
        <taxon>Burkholderiales</taxon>
        <taxon>Alcaligenaceae</taxon>
        <taxon>Mesopusillimonas</taxon>
    </lineage>
</organism>
<dbReference type="CDD" id="cd14264">
    <property type="entry name" value="DAGK_IM"/>
    <property type="match status" value="1"/>
</dbReference>
<dbReference type="InterPro" id="IPR033718">
    <property type="entry name" value="DAGK_prok"/>
</dbReference>
<keyword evidence="14 21" id="KW-0067">ATP-binding</keyword>
<evidence type="ECO:0000256" key="20">
    <source>
        <dbReference type="ARBA" id="ARBA00023264"/>
    </source>
</evidence>
<dbReference type="EC" id="2.7.1.107" evidence="4 21"/>
<dbReference type="Proteomes" id="UP000776983">
    <property type="component" value="Unassembled WGS sequence"/>
</dbReference>
<evidence type="ECO:0000256" key="8">
    <source>
        <dbReference type="ARBA" id="ARBA00022519"/>
    </source>
</evidence>
<comment type="subcellular location">
    <subcellularLocation>
        <location evidence="2 21">Cell inner membrane</location>
        <topology evidence="2 21">Multi-pass membrane protein</topology>
    </subcellularLocation>
</comment>
<evidence type="ECO:0000256" key="16">
    <source>
        <dbReference type="ARBA" id="ARBA00022989"/>
    </source>
</evidence>
<comment type="caution">
    <text evidence="21">Lacks conserved residue(s) required for the propagation of feature annotation.</text>
</comment>
<feature type="transmembrane region" description="Helical" evidence="21">
    <location>
        <begin position="100"/>
        <end position="121"/>
    </location>
</feature>
<comment type="caution">
    <text evidence="22">The sequence shown here is derived from an EMBL/GenBank/DDBJ whole genome shotgun (WGS) entry which is preliminary data.</text>
</comment>
<evidence type="ECO:0000256" key="17">
    <source>
        <dbReference type="ARBA" id="ARBA00023098"/>
    </source>
</evidence>
<dbReference type="PANTHER" id="PTHR34299">
    <property type="entry name" value="DIACYLGLYCEROL KINASE"/>
    <property type="match status" value="1"/>
</dbReference>
<keyword evidence="20 21" id="KW-1208">Phospholipid metabolism</keyword>
<evidence type="ECO:0000256" key="5">
    <source>
        <dbReference type="ARBA" id="ARBA00017575"/>
    </source>
</evidence>
<evidence type="ECO:0000256" key="21">
    <source>
        <dbReference type="RuleBase" id="RU363065"/>
    </source>
</evidence>
<evidence type="ECO:0000256" key="1">
    <source>
        <dbReference type="ARBA" id="ARBA00001946"/>
    </source>
</evidence>
<evidence type="ECO:0000256" key="12">
    <source>
        <dbReference type="ARBA" id="ARBA00022741"/>
    </source>
</evidence>
<evidence type="ECO:0000256" key="4">
    <source>
        <dbReference type="ARBA" id="ARBA00012133"/>
    </source>
</evidence>
<dbReference type="InterPro" id="IPR036945">
    <property type="entry name" value="DAGK_sf"/>
</dbReference>
<dbReference type="GO" id="GO:0016301">
    <property type="term" value="F:kinase activity"/>
    <property type="evidence" value="ECO:0007669"/>
    <property type="project" value="UniProtKB-KW"/>
</dbReference>
<comment type="similarity">
    <text evidence="3 21">Belongs to the bacterial diacylglycerol kinase family.</text>
</comment>
<reference evidence="22 23" key="1">
    <citation type="submission" date="2020-07" db="EMBL/GenBank/DDBJ databases">
        <title>Pusillimonas sp. nov., isolated from poultry manure in Taiwan.</title>
        <authorList>
            <person name="Lin S.-Y."/>
            <person name="Tang Y.-S."/>
            <person name="Young C.-C."/>
        </authorList>
    </citation>
    <scope>NUCLEOTIDE SEQUENCE [LARGE SCALE GENOMIC DNA]</scope>
    <source>
        <strain evidence="22 23">CC-YST705</strain>
    </source>
</reference>
<name>A0ABS8CDM8_9BURK</name>
<comment type="function">
    <text evidence="21">Catalyzes the ATP-dependent phosphorylation of sn-l,2-diacylglycerol (DAG) to phosphatidic acid. Involved in the recycling of diacylglycerol produced as a by-product during membrane-derived oligosaccharide (MDO) biosynthesis.</text>
</comment>
<feature type="transmembrane region" description="Helical" evidence="21">
    <location>
        <begin position="59"/>
        <end position="79"/>
    </location>
</feature>
<evidence type="ECO:0000256" key="7">
    <source>
        <dbReference type="ARBA" id="ARBA00022516"/>
    </source>
</evidence>
<evidence type="ECO:0000256" key="9">
    <source>
        <dbReference type="ARBA" id="ARBA00022679"/>
    </source>
</evidence>
<evidence type="ECO:0000256" key="13">
    <source>
        <dbReference type="ARBA" id="ARBA00022777"/>
    </source>
</evidence>
<evidence type="ECO:0000256" key="2">
    <source>
        <dbReference type="ARBA" id="ARBA00004429"/>
    </source>
</evidence>